<dbReference type="RefSeq" id="WP_281819103.1">
    <property type="nucleotide sequence ID" value="NZ_BRLB01000021.1"/>
</dbReference>
<comment type="caution">
    <text evidence="2">The sequence shown here is derived from an EMBL/GenBank/DDBJ whole genome shotgun (WGS) entry which is preliminary data.</text>
</comment>
<evidence type="ECO:0000313" key="2">
    <source>
        <dbReference type="EMBL" id="GKX31801.1"/>
    </source>
</evidence>
<keyword evidence="3" id="KW-1185">Reference proteome</keyword>
<keyword evidence="1" id="KW-0119">Carbohydrate metabolism</keyword>
<dbReference type="EMBL" id="BRLB01000021">
    <property type="protein sequence ID" value="GKX31801.1"/>
    <property type="molecule type" value="Genomic_DNA"/>
</dbReference>
<keyword evidence="1" id="KW-0547">Nucleotide-binding</keyword>
<gene>
    <name evidence="1 2" type="primary">anmK</name>
    <name evidence="2" type="ORF">SH1V18_42810</name>
</gene>
<protein>
    <recommendedName>
        <fullName evidence="1">Anhydro-N-acetylmuramic acid kinase</fullName>
        <ecNumber evidence="1">2.7.1.170</ecNumber>
    </recommendedName>
    <alternativeName>
        <fullName evidence="1">AnhMurNAc kinase</fullName>
    </alternativeName>
</protein>
<dbReference type="GO" id="GO:0016773">
    <property type="term" value="F:phosphotransferase activity, alcohol group as acceptor"/>
    <property type="evidence" value="ECO:0007669"/>
    <property type="project" value="UniProtKB-UniRule"/>
</dbReference>
<comment type="pathway">
    <text evidence="1">Cell wall biogenesis; peptidoglycan recycling.</text>
</comment>
<proteinExistence type="inferred from homology"/>
<dbReference type="GO" id="GO:0009254">
    <property type="term" value="P:peptidoglycan turnover"/>
    <property type="evidence" value="ECO:0007669"/>
    <property type="project" value="UniProtKB-UniRule"/>
</dbReference>
<dbReference type="GO" id="GO:0006040">
    <property type="term" value="P:amino sugar metabolic process"/>
    <property type="evidence" value="ECO:0007669"/>
    <property type="project" value="InterPro"/>
</dbReference>
<dbReference type="GO" id="GO:0016301">
    <property type="term" value="F:kinase activity"/>
    <property type="evidence" value="ECO:0007669"/>
    <property type="project" value="UniProtKB-KW"/>
</dbReference>
<dbReference type="Gene3D" id="3.30.420.40">
    <property type="match status" value="2"/>
</dbReference>
<dbReference type="AlphaFoldDB" id="A0A9W6DG06"/>
<dbReference type="InterPro" id="IPR005338">
    <property type="entry name" value="Anhydro_N_Ac-Mur_kinase"/>
</dbReference>
<evidence type="ECO:0000256" key="1">
    <source>
        <dbReference type="HAMAP-Rule" id="MF_01270"/>
    </source>
</evidence>
<dbReference type="EC" id="2.7.1.170" evidence="1"/>
<dbReference type="GO" id="GO:0005524">
    <property type="term" value="F:ATP binding"/>
    <property type="evidence" value="ECO:0007669"/>
    <property type="project" value="UniProtKB-UniRule"/>
</dbReference>
<evidence type="ECO:0000313" key="3">
    <source>
        <dbReference type="Proteomes" id="UP001144256"/>
    </source>
</evidence>
<dbReference type="SUPFAM" id="SSF53067">
    <property type="entry name" value="Actin-like ATPase domain"/>
    <property type="match status" value="1"/>
</dbReference>
<comment type="similarity">
    <text evidence="1">Belongs to the anhydro-N-acetylmuramic acid kinase family.</text>
</comment>
<reference evidence="2" key="1">
    <citation type="submission" date="2022-06" db="EMBL/GenBank/DDBJ databases">
        <title>Vallitalea longa sp. nov., an anaerobic bacterium isolated from marine sediment.</title>
        <authorList>
            <person name="Hirano S."/>
            <person name="Terahara T."/>
            <person name="Mori K."/>
            <person name="Hamada M."/>
            <person name="Matsumoto R."/>
            <person name="Kobayashi T."/>
        </authorList>
    </citation>
    <scope>NUCLEOTIDE SEQUENCE</scope>
    <source>
        <strain evidence="2">SH18-1</strain>
    </source>
</reference>
<dbReference type="HAMAP" id="MF_01270">
    <property type="entry name" value="AnhMurNAc_kinase"/>
    <property type="match status" value="1"/>
</dbReference>
<dbReference type="NCBIfam" id="NF007148">
    <property type="entry name" value="PRK09585.3-2"/>
    <property type="match status" value="1"/>
</dbReference>
<dbReference type="Pfam" id="PF03702">
    <property type="entry name" value="AnmK"/>
    <property type="match status" value="1"/>
</dbReference>
<dbReference type="CDD" id="cd24050">
    <property type="entry name" value="ASKHA_NBD_ANMK"/>
    <property type="match status" value="1"/>
</dbReference>
<accession>A0A9W6DG06</accession>
<comment type="catalytic activity">
    <reaction evidence="1">
        <text>1,6-anhydro-N-acetyl-beta-muramate + ATP + H2O = N-acetyl-D-muramate 6-phosphate + ADP + H(+)</text>
        <dbReference type="Rhea" id="RHEA:24952"/>
        <dbReference type="ChEBI" id="CHEBI:15377"/>
        <dbReference type="ChEBI" id="CHEBI:15378"/>
        <dbReference type="ChEBI" id="CHEBI:30616"/>
        <dbReference type="ChEBI" id="CHEBI:58690"/>
        <dbReference type="ChEBI" id="CHEBI:58722"/>
        <dbReference type="ChEBI" id="CHEBI:456216"/>
        <dbReference type="EC" id="2.7.1.170"/>
    </reaction>
</comment>
<dbReference type="GO" id="GO:0097175">
    <property type="term" value="P:1,6-anhydro-N-acetyl-beta-muramic acid catabolic process"/>
    <property type="evidence" value="ECO:0007669"/>
    <property type="project" value="UniProtKB-UniRule"/>
</dbReference>
<keyword evidence="1" id="KW-0808">Transferase</keyword>
<dbReference type="PANTHER" id="PTHR30605:SF0">
    <property type="entry name" value="ANHYDRO-N-ACETYLMURAMIC ACID KINASE"/>
    <property type="match status" value="1"/>
</dbReference>
<name>A0A9W6DG06_9FIRM</name>
<organism evidence="2 3">
    <name type="scientific">Vallitalea longa</name>
    <dbReference type="NCBI Taxonomy" id="2936439"/>
    <lineage>
        <taxon>Bacteria</taxon>
        <taxon>Bacillati</taxon>
        <taxon>Bacillota</taxon>
        <taxon>Clostridia</taxon>
        <taxon>Lachnospirales</taxon>
        <taxon>Vallitaleaceae</taxon>
        <taxon>Vallitalea</taxon>
    </lineage>
</organism>
<keyword evidence="1" id="KW-0067">ATP-binding</keyword>
<dbReference type="PANTHER" id="PTHR30605">
    <property type="entry name" value="ANHYDRO-N-ACETYLMURAMIC ACID KINASE"/>
    <property type="match status" value="1"/>
</dbReference>
<comment type="pathway">
    <text evidence="1">Amino-sugar metabolism; 1,6-anhydro-N-acetylmuramate degradation.</text>
</comment>
<dbReference type="InterPro" id="IPR043129">
    <property type="entry name" value="ATPase_NBD"/>
</dbReference>
<feature type="binding site" evidence="1">
    <location>
        <begin position="22"/>
        <end position="29"/>
    </location>
    <ligand>
        <name>ATP</name>
        <dbReference type="ChEBI" id="CHEBI:30616"/>
    </ligand>
</feature>
<sequence length="391" mass="42730">MINKIQKVVNKEKTLAVGLMSGTSLDGVDAALVEIQNSSLDTKVKLIEFNTLNYNSEERNNILKICADDTSSVEDICKMNVYLGEKMAEAANVVIKKANLNNSDIDFISTHGQTIYHIPEYHATMQIGELAVIAERTGCITVGDYRPSDMAAKGQGAPLVPFTDYLLFRSRSKGRALINIGGISNVSLIETGVGLEDVTAFDMGPGNMLIDAIVSIGTNNQYTYDKNGNIASKGKVCNNWLYNIINNDEFITKMPPKSTGREKYTFNLAKELYNQGISMGLDFEDIIATITSYTIESIIMHFRDYIDINYNIDEVIISGGGVYNNTIIKGLDNGLKQHVTILDDWGYSSDAKEAIAFAILGNEFLHGNNNNLPSATGASKGICMGKLVLPS</sequence>
<comment type="function">
    <text evidence="1">Catalyzes the specific phosphorylation of 1,6-anhydro-N-acetylmuramic acid (anhMurNAc) with the simultaneous cleavage of the 1,6-anhydro ring, generating MurNAc-6-P. Is required for the utilization of anhMurNAc either imported from the medium or derived from its own cell wall murein, and thus plays a role in cell wall recycling.</text>
</comment>
<keyword evidence="1 2" id="KW-0418">Kinase</keyword>
<dbReference type="Proteomes" id="UP001144256">
    <property type="component" value="Unassembled WGS sequence"/>
</dbReference>